<dbReference type="Proteomes" id="UP000814140">
    <property type="component" value="Unassembled WGS sequence"/>
</dbReference>
<proteinExistence type="predicted"/>
<dbReference type="EMBL" id="MU277206">
    <property type="protein sequence ID" value="KAI0062716.1"/>
    <property type="molecule type" value="Genomic_DNA"/>
</dbReference>
<organism evidence="1 2">
    <name type="scientific">Artomyces pyxidatus</name>
    <dbReference type="NCBI Taxonomy" id="48021"/>
    <lineage>
        <taxon>Eukaryota</taxon>
        <taxon>Fungi</taxon>
        <taxon>Dikarya</taxon>
        <taxon>Basidiomycota</taxon>
        <taxon>Agaricomycotina</taxon>
        <taxon>Agaricomycetes</taxon>
        <taxon>Russulales</taxon>
        <taxon>Auriscalpiaceae</taxon>
        <taxon>Artomyces</taxon>
    </lineage>
</organism>
<protein>
    <submittedName>
        <fullName evidence="1">Uncharacterized protein</fullName>
    </submittedName>
</protein>
<evidence type="ECO:0000313" key="2">
    <source>
        <dbReference type="Proteomes" id="UP000814140"/>
    </source>
</evidence>
<sequence>MADGQAAPADRQLNVTDALSYLDAVKVQFHSRPDVYNVFLDIMKDFKSQVIDTPGVIQRVSNLFHGHPSLIQGFNTFLPVGYRIDVGASSQMITVTTPSGTVMQSTTDMLGLPPPPPNEGSSPPMSTTEFGAPPRASSALGLPSKARTSSPDLVALEDADRQNLGPAMDYVQRIKTRFSDDPDTYKKFLEILSSHKSTANNKSEVYAKVEELFKDAPELSSAFREFLPSGGMGDDADDGNAIRGMLQGRTATPTMSEHLRAPKRKQPEQGAAPAKRRRKAPAEKEKEKEREREISRGSGSKPKKTKQLPAEASPFSHYATITAPPSPRRSGHRSHSHHPPPHPPLLPHMTYHQPPPSSVNPNLPPGPMPGADETQFFTRVKQALVSREAYNEFLKLVNLFTQDFIDRARLVRESKSFLGETELMVQFKEILGWDEGLERAALAREREEAFLPPGRPMTILDRPSKEELNIRHGSYRRLPVEYINVKCGGRDEMCKSVLNDEWISHPAFASEDSVFMAHKKNIYEEALHRSEEERHEYDFHIDAIVKTITMLEPIANKIALMSHEERVNFKLKSSFGGPGKSVHQRIVKKIYGRDAGLEVIQAMQETPALAVPVVLTRLKQKEEEWKRAQGEWNKVWREVDAQNYYKALDHQSITFRAADKKALTTKAFVSQIEAVMEEQMAKRAILIDPLFARSRPQHQLEFVLEDMDVLKDAVKLSFSYLARLAGTQMRLDNARKNWIEVRLYNIVRSFFMLEDGWAAPGDAKTAAAMFVGKRPKKANGSDARANGTSEDGTSVGDETDASGLPSTSRGSNGRNLTGNFAGDLRKNLLKSEQAKSARAQVRPAHATATPSPMSSRMASPSPAPLQIDEEMPDAVQEQPQTPESPTERRPSRRRSFFTSTWFYTLLRLIEASGHVLYSRLNLFKKIAAERMNDPPLSTNANPVAKHLNLALSSDGLEEVTITAAQYYEFMLESCEKLFDNQIEQGTFEDQMRHMFGLKDAYKIFTIDKVVATVIRQVQGWEQDSKLDKLVKVLFDERHLDNPSVEDHRKLRRQAEEIMGPEENLFRIDWLPDSKVMTCQLLSKDGSSLDDAEVLSGRWQSYIESFVSEAETHGIPPAKVRRPFLRRSLPNPTPDTPPLVVARGGLEIKVCVRTYRLFFVSHTEEILWRKIRPGEQERAEAILQSRNAQRRQWLDKFKPGVPPSQPAD</sequence>
<comment type="caution">
    <text evidence="1">The sequence shown here is derived from an EMBL/GenBank/DDBJ whole genome shotgun (WGS) entry which is preliminary data.</text>
</comment>
<gene>
    <name evidence="1" type="ORF">BV25DRAFT_1803353</name>
</gene>
<evidence type="ECO:0000313" key="1">
    <source>
        <dbReference type="EMBL" id="KAI0062716.1"/>
    </source>
</evidence>
<keyword evidence="2" id="KW-1185">Reference proteome</keyword>
<reference evidence="1" key="2">
    <citation type="journal article" date="2022" name="New Phytol.">
        <title>Evolutionary transition to the ectomycorrhizal habit in the genomes of a hyperdiverse lineage of mushroom-forming fungi.</title>
        <authorList>
            <person name="Looney B."/>
            <person name="Miyauchi S."/>
            <person name="Morin E."/>
            <person name="Drula E."/>
            <person name="Courty P.E."/>
            <person name="Kohler A."/>
            <person name="Kuo A."/>
            <person name="LaButti K."/>
            <person name="Pangilinan J."/>
            <person name="Lipzen A."/>
            <person name="Riley R."/>
            <person name="Andreopoulos W."/>
            <person name="He G."/>
            <person name="Johnson J."/>
            <person name="Nolan M."/>
            <person name="Tritt A."/>
            <person name="Barry K.W."/>
            <person name="Grigoriev I.V."/>
            <person name="Nagy L.G."/>
            <person name="Hibbett D."/>
            <person name="Henrissat B."/>
            <person name="Matheny P.B."/>
            <person name="Labbe J."/>
            <person name="Martin F.M."/>
        </authorList>
    </citation>
    <scope>NUCLEOTIDE SEQUENCE</scope>
    <source>
        <strain evidence="1">HHB10654</strain>
    </source>
</reference>
<name>A0ACB8T3P7_9AGAM</name>
<accession>A0ACB8T3P7</accession>
<reference evidence="1" key="1">
    <citation type="submission" date="2021-03" db="EMBL/GenBank/DDBJ databases">
        <authorList>
            <consortium name="DOE Joint Genome Institute"/>
            <person name="Ahrendt S."/>
            <person name="Looney B.P."/>
            <person name="Miyauchi S."/>
            <person name="Morin E."/>
            <person name="Drula E."/>
            <person name="Courty P.E."/>
            <person name="Chicoki N."/>
            <person name="Fauchery L."/>
            <person name="Kohler A."/>
            <person name="Kuo A."/>
            <person name="Labutti K."/>
            <person name="Pangilinan J."/>
            <person name="Lipzen A."/>
            <person name="Riley R."/>
            <person name="Andreopoulos W."/>
            <person name="He G."/>
            <person name="Johnson J."/>
            <person name="Barry K.W."/>
            <person name="Grigoriev I.V."/>
            <person name="Nagy L."/>
            <person name="Hibbett D."/>
            <person name="Henrissat B."/>
            <person name="Matheny P.B."/>
            <person name="Labbe J."/>
            <person name="Martin F."/>
        </authorList>
    </citation>
    <scope>NUCLEOTIDE SEQUENCE</scope>
    <source>
        <strain evidence="1">HHB10654</strain>
    </source>
</reference>